<organism evidence="1">
    <name type="scientific">Octopus bimaculoides</name>
    <name type="common">California two-spotted octopus</name>
    <dbReference type="NCBI Taxonomy" id="37653"/>
    <lineage>
        <taxon>Eukaryota</taxon>
        <taxon>Metazoa</taxon>
        <taxon>Spiralia</taxon>
        <taxon>Lophotrochozoa</taxon>
        <taxon>Mollusca</taxon>
        <taxon>Cephalopoda</taxon>
        <taxon>Coleoidea</taxon>
        <taxon>Octopodiformes</taxon>
        <taxon>Octopoda</taxon>
        <taxon>Incirrata</taxon>
        <taxon>Octopodidae</taxon>
        <taxon>Octopus</taxon>
    </lineage>
</organism>
<gene>
    <name evidence="1" type="ORF">OCBIM_22011442mg</name>
</gene>
<protein>
    <submittedName>
        <fullName evidence="1">Uncharacterized protein</fullName>
    </submittedName>
</protein>
<name>A0A0L8FPX4_OCTBM</name>
<reference evidence="1" key="1">
    <citation type="submission" date="2015-07" db="EMBL/GenBank/DDBJ databases">
        <title>MeaNS - Measles Nucleotide Surveillance Program.</title>
        <authorList>
            <person name="Tran T."/>
            <person name="Druce J."/>
        </authorList>
    </citation>
    <scope>NUCLEOTIDE SEQUENCE</scope>
    <source>
        <strain evidence="1">UCB-OBI-ISO-001</strain>
        <tissue evidence="1">Gonad</tissue>
    </source>
</reference>
<proteinExistence type="predicted"/>
<dbReference type="AlphaFoldDB" id="A0A0L8FPX4"/>
<evidence type="ECO:0000313" key="1">
    <source>
        <dbReference type="EMBL" id="KOF66771.1"/>
    </source>
</evidence>
<dbReference type="EMBL" id="KQ427746">
    <property type="protein sequence ID" value="KOF66771.1"/>
    <property type="molecule type" value="Genomic_DNA"/>
</dbReference>
<sequence length="65" mass="7732">MPKKKKKFLGVSSHPSWFFARFRKQSSFEICFKLSKKKKQNLSINHKTFLKIEHSTLTFLFSIPV</sequence>
<accession>A0A0L8FPX4</accession>